<dbReference type="Gramene" id="Pp3c5_2304V3.1">
    <property type="protein sequence ID" value="PAC:32953004.CDS.1"/>
    <property type="gene ID" value="Pp3c5_2304"/>
</dbReference>
<reference evidence="1 3" key="2">
    <citation type="journal article" date="2018" name="Plant J.">
        <title>The Physcomitrella patens chromosome-scale assembly reveals moss genome structure and evolution.</title>
        <authorList>
            <person name="Lang D."/>
            <person name="Ullrich K.K."/>
            <person name="Murat F."/>
            <person name="Fuchs J."/>
            <person name="Jenkins J."/>
            <person name="Haas F.B."/>
            <person name="Piednoel M."/>
            <person name="Gundlach H."/>
            <person name="Van Bel M."/>
            <person name="Meyberg R."/>
            <person name="Vives C."/>
            <person name="Morata J."/>
            <person name="Symeonidi A."/>
            <person name="Hiss M."/>
            <person name="Muchero W."/>
            <person name="Kamisugi Y."/>
            <person name="Saleh O."/>
            <person name="Blanc G."/>
            <person name="Decker E.L."/>
            <person name="van Gessel N."/>
            <person name="Grimwood J."/>
            <person name="Hayes R.D."/>
            <person name="Graham S.W."/>
            <person name="Gunter L.E."/>
            <person name="McDaniel S.F."/>
            <person name="Hoernstein S.N.W."/>
            <person name="Larsson A."/>
            <person name="Li F.W."/>
            <person name="Perroud P.F."/>
            <person name="Phillips J."/>
            <person name="Ranjan P."/>
            <person name="Rokshar D.S."/>
            <person name="Rothfels C.J."/>
            <person name="Schneider L."/>
            <person name="Shu S."/>
            <person name="Stevenson D.W."/>
            <person name="Thummler F."/>
            <person name="Tillich M."/>
            <person name="Villarreal Aguilar J.C."/>
            <person name="Widiez T."/>
            <person name="Wong G.K."/>
            <person name="Wymore A."/>
            <person name="Zhang Y."/>
            <person name="Zimmer A.D."/>
            <person name="Quatrano R.S."/>
            <person name="Mayer K.F.X."/>
            <person name="Goodstein D."/>
            <person name="Casacuberta J.M."/>
            <person name="Vandepoele K."/>
            <person name="Reski R."/>
            <person name="Cuming A.C."/>
            <person name="Tuskan G.A."/>
            <person name="Maumus F."/>
            <person name="Salse J."/>
            <person name="Schmutz J."/>
            <person name="Rensing S.A."/>
        </authorList>
    </citation>
    <scope>NUCLEOTIDE SEQUENCE [LARGE SCALE GENOMIC DNA]</scope>
    <source>
        <strain evidence="2 3">cv. Gransden 2004</strain>
    </source>
</reference>
<gene>
    <name evidence="1" type="ORF">PHYPA_007131</name>
</gene>
<dbReference type="AlphaFoldDB" id="A0A2K1KI36"/>
<proteinExistence type="predicted"/>
<dbReference type="InParanoid" id="A0A2K1KI36"/>
<organism evidence="1">
    <name type="scientific">Physcomitrium patens</name>
    <name type="common">Spreading-leaved earth moss</name>
    <name type="synonym">Physcomitrella patens</name>
    <dbReference type="NCBI Taxonomy" id="3218"/>
    <lineage>
        <taxon>Eukaryota</taxon>
        <taxon>Viridiplantae</taxon>
        <taxon>Streptophyta</taxon>
        <taxon>Embryophyta</taxon>
        <taxon>Bryophyta</taxon>
        <taxon>Bryophytina</taxon>
        <taxon>Bryopsida</taxon>
        <taxon>Funariidae</taxon>
        <taxon>Funariales</taxon>
        <taxon>Funariaceae</taxon>
        <taxon>Physcomitrium</taxon>
    </lineage>
</organism>
<dbReference type="EMBL" id="ABEU02000005">
    <property type="protein sequence ID" value="PNR53456.1"/>
    <property type="molecule type" value="Genomic_DNA"/>
</dbReference>
<dbReference type="Gramene" id="Pp3c5_2304V3.2">
    <property type="protein sequence ID" value="PAC:32953005.CDS.1"/>
    <property type="gene ID" value="Pp3c5_2304"/>
</dbReference>
<reference evidence="2" key="3">
    <citation type="submission" date="2020-12" db="UniProtKB">
        <authorList>
            <consortium name="EnsemblPlants"/>
        </authorList>
    </citation>
    <scope>IDENTIFICATION</scope>
</reference>
<evidence type="ECO:0000313" key="1">
    <source>
        <dbReference type="EMBL" id="PNR53456.1"/>
    </source>
</evidence>
<evidence type="ECO:0000313" key="2">
    <source>
        <dbReference type="EnsemblPlants" id="PAC:32953004.CDS.1"/>
    </source>
</evidence>
<sequence>MAPFNACTVHNYTCLFIRLMDDVIHWCPFHPPRVGFQAHHTSSPPPPLHFPSLLLLNPCRCALSPHSELLEYVLTYIVTLLCRNVRARSR</sequence>
<keyword evidence="3" id="KW-1185">Reference proteome</keyword>
<protein>
    <submittedName>
        <fullName evidence="1 2">Uncharacterized protein</fullName>
    </submittedName>
</protein>
<dbReference type="EnsemblPlants" id="Pp3c5_2304V3.1">
    <property type="protein sequence ID" value="PAC:32953004.CDS.1"/>
    <property type="gene ID" value="Pp3c5_2304"/>
</dbReference>
<dbReference type="Proteomes" id="UP000006727">
    <property type="component" value="Chromosome 5"/>
</dbReference>
<accession>A0A2K1KI36</accession>
<reference evidence="1 3" key="1">
    <citation type="journal article" date="2008" name="Science">
        <title>The Physcomitrella genome reveals evolutionary insights into the conquest of land by plants.</title>
        <authorList>
            <person name="Rensing S."/>
            <person name="Lang D."/>
            <person name="Zimmer A."/>
            <person name="Terry A."/>
            <person name="Salamov A."/>
            <person name="Shapiro H."/>
            <person name="Nishiyama T."/>
            <person name="Perroud P.-F."/>
            <person name="Lindquist E."/>
            <person name="Kamisugi Y."/>
            <person name="Tanahashi T."/>
            <person name="Sakakibara K."/>
            <person name="Fujita T."/>
            <person name="Oishi K."/>
            <person name="Shin-I T."/>
            <person name="Kuroki Y."/>
            <person name="Toyoda A."/>
            <person name="Suzuki Y."/>
            <person name="Hashimoto A."/>
            <person name="Yamaguchi K."/>
            <person name="Sugano A."/>
            <person name="Kohara Y."/>
            <person name="Fujiyama A."/>
            <person name="Anterola A."/>
            <person name="Aoki S."/>
            <person name="Ashton N."/>
            <person name="Barbazuk W.B."/>
            <person name="Barker E."/>
            <person name="Bennetzen J."/>
            <person name="Bezanilla M."/>
            <person name="Blankenship R."/>
            <person name="Cho S.H."/>
            <person name="Dutcher S."/>
            <person name="Estelle M."/>
            <person name="Fawcett J.A."/>
            <person name="Gundlach H."/>
            <person name="Hanada K."/>
            <person name="Heyl A."/>
            <person name="Hicks K.A."/>
            <person name="Hugh J."/>
            <person name="Lohr M."/>
            <person name="Mayer K."/>
            <person name="Melkozernov A."/>
            <person name="Murata T."/>
            <person name="Nelson D."/>
            <person name="Pils B."/>
            <person name="Prigge M."/>
            <person name="Reiss B."/>
            <person name="Renner T."/>
            <person name="Rombauts S."/>
            <person name="Rushton P."/>
            <person name="Sanderfoot A."/>
            <person name="Schween G."/>
            <person name="Shiu S.-H."/>
            <person name="Stueber K."/>
            <person name="Theodoulou F.L."/>
            <person name="Tu H."/>
            <person name="Van de Peer Y."/>
            <person name="Verrier P.J."/>
            <person name="Waters E."/>
            <person name="Wood A."/>
            <person name="Yang L."/>
            <person name="Cove D."/>
            <person name="Cuming A."/>
            <person name="Hasebe M."/>
            <person name="Lucas S."/>
            <person name="Mishler D.B."/>
            <person name="Reski R."/>
            <person name="Grigoriev I."/>
            <person name="Quatrano R.S."/>
            <person name="Boore J.L."/>
        </authorList>
    </citation>
    <scope>NUCLEOTIDE SEQUENCE [LARGE SCALE GENOMIC DNA]</scope>
    <source>
        <strain evidence="2 3">cv. Gransden 2004</strain>
    </source>
</reference>
<name>A0A2K1KI36_PHYPA</name>
<dbReference type="EnsemblPlants" id="Pp3c5_2304V3.2">
    <property type="protein sequence ID" value="PAC:32953005.CDS.1"/>
    <property type="gene ID" value="Pp3c5_2304"/>
</dbReference>
<evidence type="ECO:0000313" key="3">
    <source>
        <dbReference type="Proteomes" id="UP000006727"/>
    </source>
</evidence>